<gene>
    <name evidence="1" type="ORF">GUJ93_ZPchr0013g37306</name>
</gene>
<comment type="caution">
    <text evidence="1">The sequence shown here is derived from an EMBL/GenBank/DDBJ whole genome shotgun (WGS) entry which is preliminary data.</text>
</comment>
<accession>A0A8J6C213</accession>
<dbReference type="OrthoDB" id="15270at2759"/>
<organism evidence="1 2">
    <name type="scientific">Zizania palustris</name>
    <name type="common">Northern wild rice</name>
    <dbReference type="NCBI Taxonomy" id="103762"/>
    <lineage>
        <taxon>Eukaryota</taxon>
        <taxon>Viridiplantae</taxon>
        <taxon>Streptophyta</taxon>
        <taxon>Embryophyta</taxon>
        <taxon>Tracheophyta</taxon>
        <taxon>Spermatophyta</taxon>
        <taxon>Magnoliopsida</taxon>
        <taxon>Liliopsida</taxon>
        <taxon>Poales</taxon>
        <taxon>Poaceae</taxon>
        <taxon>BOP clade</taxon>
        <taxon>Oryzoideae</taxon>
        <taxon>Oryzeae</taxon>
        <taxon>Zizaniinae</taxon>
        <taxon>Zizania</taxon>
    </lineage>
</organism>
<dbReference type="Proteomes" id="UP000729402">
    <property type="component" value="Unassembled WGS sequence"/>
</dbReference>
<name>A0A8J6C213_ZIZPA</name>
<reference evidence="1" key="2">
    <citation type="submission" date="2021-02" db="EMBL/GenBank/DDBJ databases">
        <authorList>
            <person name="Kimball J.A."/>
            <person name="Haas M.W."/>
            <person name="Macchietto M."/>
            <person name="Kono T."/>
            <person name="Duquette J."/>
            <person name="Shao M."/>
        </authorList>
    </citation>
    <scope>NUCLEOTIDE SEQUENCE</scope>
    <source>
        <tissue evidence="1">Fresh leaf tissue</tissue>
    </source>
</reference>
<protein>
    <submittedName>
        <fullName evidence="1">Uncharacterized protein</fullName>
    </submittedName>
</protein>
<proteinExistence type="predicted"/>
<evidence type="ECO:0000313" key="1">
    <source>
        <dbReference type="EMBL" id="KAG8097348.1"/>
    </source>
</evidence>
<keyword evidence="2" id="KW-1185">Reference proteome</keyword>
<reference evidence="1" key="1">
    <citation type="journal article" date="2021" name="bioRxiv">
        <title>Whole Genome Assembly and Annotation of Northern Wild Rice, Zizania palustris L., Supports a Whole Genome Duplication in the Zizania Genus.</title>
        <authorList>
            <person name="Haas M."/>
            <person name="Kono T."/>
            <person name="Macchietto M."/>
            <person name="Millas R."/>
            <person name="McGilp L."/>
            <person name="Shao M."/>
            <person name="Duquette J."/>
            <person name="Hirsch C.N."/>
            <person name="Kimball J."/>
        </authorList>
    </citation>
    <scope>NUCLEOTIDE SEQUENCE</scope>
    <source>
        <tissue evidence="1">Fresh leaf tissue</tissue>
    </source>
</reference>
<sequence>MEGLLDMPLNTHKLLKEQFVSNLTGSPLLEIAALSTVVPACGRSEEVELWSSDFHKLPNPIMYVNDVLSNLPWNKAKLTQLVAPVTNSAFLI</sequence>
<dbReference type="EMBL" id="JAAALK010000079">
    <property type="protein sequence ID" value="KAG8097348.1"/>
    <property type="molecule type" value="Genomic_DNA"/>
</dbReference>
<dbReference type="AlphaFoldDB" id="A0A8J6C213"/>
<evidence type="ECO:0000313" key="2">
    <source>
        <dbReference type="Proteomes" id="UP000729402"/>
    </source>
</evidence>